<keyword evidence="3 5" id="KW-0560">Oxidoreductase</keyword>
<evidence type="ECO:0000256" key="3">
    <source>
        <dbReference type="ARBA" id="ARBA00023002"/>
    </source>
</evidence>
<keyword evidence="2" id="KW-0223">Dioxygenase</keyword>
<sequence>MIFATTPSQTVGPYYAIGLPWPDGPCVVPAGTPGAITLTGTIYDGRGAVIPDHLIEIWQADPDGRFADLRGAGPGGPSRVEGFRGFGRAGAEVGDGSYELLTLKPGRVPGPGRRLQAPHVDVSLFARGLLHRLVTRIYFADEEAANAEDPVLQSVPAARRGTLLAQPRAGGYGFDIHVQGPHETVFFAV</sequence>
<dbReference type="InterPro" id="IPR000627">
    <property type="entry name" value="Intradiol_dOase_C"/>
</dbReference>
<dbReference type="SUPFAM" id="SSF49482">
    <property type="entry name" value="Aromatic compound dioxygenase"/>
    <property type="match status" value="1"/>
</dbReference>
<evidence type="ECO:0000256" key="2">
    <source>
        <dbReference type="ARBA" id="ARBA00022964"/>
    </source>
</evidence>
<dbReference type="EMBL" id="JAWSTH010000161">
    <property type="protein sequence ID" value="MDW5598650.1"/>
    <property type="molecule type" value="Genomic_DNA"/>
</dbReference>
<gene>
    <name evidence="5" type="primary">pcaG</name>
    <name evidence="5" type="ORF">R7226_30090</name>
</gene>
<reference evidence="6" key="1">
    <citation type="submission" date="2023-07" db="EMBL/GenBank/DDBJ databases">
        <title>Conexibacter stalactiti sp. nov., isolated from stalactites in a lava cave and emended description of the genus Conexibacter.</title>
        <authorList>
            <person name="Lee S.D."/>
        </authorList>
    </citation>
    <scope>NUCLEOTIDE SEQUENCE [LARGE SCALE GENOMIC DNA]</scope>
    <source>
        <strain evidence="6">KCTC 39840</strain>
    </source>
</reference>
<dbReference type="PANTHER" id="PTHR33711">
    <property type="entry name" value="DIOXYGENASE, PUTATIVE (AFU_ORTHOLOGUE AFUA_2G02910)-RELATED"/>
    <property type="match status" value="1"/>
</dbReference>
<dbReference type="EC" id="1.13.11.3" evidence="5"/>
<keyword evidence="6" id="KW-1185">Reference proteome</keyword>
<dbReference type="Pfam" id="PF00775">
    <property type="entry name" value="Dioxygenase_C"/>
    <property type="match status" value="1"/>
</dbReference>
<organism evidence="5 6">
    <name type="scientific">Conexibacter stalactiti</name>
    <dbReference type="NCBI Taxonomy" id="1940611"/>
    <lineage>
        <taxon>Bacteria</taxon>
        <taxon>Bacillati</taxon>
        <taxon>Actinomycetota</taxon>
        <taxon>Thermoleophilia</taxon>
        <taxon>Solirubrobacterales</taxon>
        <taxon>Conexibacteraceae</taxon>
        <taxon>Conexibacter</taxon>
    </lineage>
</organism>
<protein>
    <submittedName>
        <fullName evidence="5">Protocatechuate 3,4-dioxygenase subunit alpha</fullName>
        <ecNumber evidence="5">1.13.11.3</ecNumber>
    </submittedName>
</protein>
<dbReference type="InterPro" id="IPR015889">
    <property type="entry name" value="Intradiol_dOase_core"/>
</dbReference>
<accession>A0ABU4HZL4</accession>
<evidence type="ECO:0000313" key="5">
    <source>
        <dbReference type="EMBL" id="MDW5598650.1"/>
    </source>
</evidence>
<dbReference type="InterPro" id="IPR050770">
    <property type="entry name" value="Intradiol_RC_Dioxygenase"/>
</dbReference>
<dbReference type="PROSITE" id="PS00083">
    <property type="entry name" value="INTRADIOL_DIOXYGENAS"/>
    <property type="match status" value="1"/>
</dbReference>
<dbReference type="GO" id="GO:0018578">
    <property type="term" value="F:protocatechuate 3,4-dioxygenase activity"/>
    <property type="evidence" value="ECO:0007669"/>
    <property type="project" value="UniProtKB-EC"/>
</dbReference>
<comment type="caution">
    <text evidence="5">The sequence shown here is derived from an EMBL/GenBank/DDBJ whole genome shotgun (WGS) entry which is preliminary data.</text>
</comment>
<dbReference type="InterPro" id="IPR012786">
    <property type="entry name" value="Protocat_dOase_a"/>
</dbReference>
<comment type="similarity">
    <text evidence="1">Belongs to the intradiol ring-cleavage dioxygenase family.</text>
</comment>
<name>A0ABU4HZL4_9ACTN</name>
<reference evidence="5 6" key="2">
    <citation type="submission" date="2023-10" db="EMBL/GenBank/DDBJ databases">
        <authorList>
            <person name="Han X.F."/>
        </authorList>
    </citation>
    <scope>NUCLEOTIDE SEQUENCE [LARGE SCALE GENOMIC DNA]</scope>
    <source>
        <strain evidence="5 6">KCTC 39840</strain>
    </source>
</reference>
<evidence type="ECO:0000259" key="4">
    <source>
        <dbReference type="PROSITE" id="PS00083"/>
    </source>
</evidence>
<dbReference type="Proteomes" id="UP001284601">
    <property type="component" value="Unassembled WGS sequence"/>
</dbReference>
<dbReference type="Gene3D" id="2.60.130.10">
    <property type="entry name" value="Aromatic compound dioxygenase"/>
    <property type="match status" value="1"/>
</dbReference>
<dbReference type="PANTHER" id="PTHR33711:SF9">
    <property type="entry name" value="PROTOCATECHUATE 3,4-DIOXYGENASE ALPHA CHAIN"/>
    <property type="match status" value="1"/>
</dbReference>
<dbReference type="NCBIfam" id="TIGR02423">
    <property type="entry name" value="protocat_alph"/>
    <property type="match status" value="1"/>
</dbReference>
<dbReference type="RefSeq" id="WP_318601191.1">
    <property type="nucleotide sequence ID" value="NZ_JAWSTH010000161.1"/>
</dbReference>
<evidence type="ECO:0000256" key="1">
    <source>
        <dbReference type="ARBA" id="ARBA00007825"/>
    </source>
</evidence>
<proteinExistence type="inferred from homology"/>
<evidence type="ECO:0000313" key="6">
    <source>
        <dbReference type="Proteomes" id="UP001284601"/>
    </source>
</evidence>
<feature type="domain" description="Intradiol ring-cleavage dioxygenases" evidence="4">
    <location>
        <begin position="38"/>
        <end position="66"/>
    </location>
</feature>